<sequence>MNKKRYLILLLIALMLSITSFSAVNLSITDHESTESIGGSDLPVDSNGNFTLNYSVPSPGPADVLRIWGPSKFEVVTNNTSGTLAITGLTDGDYTFWAERYSGEVTVAVENGTITVPEMSHTVTTTPGTVSVTVDPHPEQTIDVDDATITIPGGTVFIEGGSTRLIVDRTGPVLSNTNFYTLPERTNVQQHTIEGVYTDNYLGGTVSVMIDGGATYTVSIASKIGTFQIPVNLQQGENKITLIGYDKMGNSYVSNQKTIFYDSAAPTTTEPQITFDPDIKNKYISSANYKIAVEFTDTSEMSVVDPLTVELICKSLNKIVVIPEGANNGWSGPKKWEGSFYVPSELGMLYDGPVKLVVKNGKDNAGNLMTQYEQDDIFKIDTTAPATNSSKPPINNYVEVITPANGTVEEDGTITIRATDTIYTASTERSGKDSTEVQLWVDANGNGTYDDNEKLAFNDTNNADDGTIYTADTLTIRPADLPADKFNVYSCERLKIKVVNLKDSVKAEYGGPNTRPDAEFYLDVNLSTRPEAKFVFWDDENTPQLDKTPPGTPQYTSKAHTKEKNQKIKFNISPANDITNSPNFAIDTESVMLTINGLPYNIKGTNAPYASDALTYTNLSQGSIEVVFDPALNNGVGLAEGNNVVKIAAAKDLNGTSVVPVKTEFILDTSAPTITLIYPQNDWTTFDSTQEIKFNVQDTAPGEFIGGSIEVSNTASGGSKTIGEGFRADTPSVNGQDMNIYYNSESGDIICEHKDGESFDDSKWDVKITVNDKAGNQSESTFSFWVLNDMEAYIAGITTLTKDDKLTVTGALRNFPEDLKNYTNVYVQAMILDGPREDIPQQQDVYFKNMNDTSKEVNFDFSNVKLNPGTNLIELWVYDQFGNAVQFNTSEQAYNVIYDNLPPQGNYNFTIKENQKAYVKVSWDSLTDTYAPPVSYRVEVAVEESFSTIIKKEETTSTESIVTMDDFPYANYYIRVIAIDKLGNEALPSSPLVFSVDKQRPIVQDIVIQDMTPDNSYEQMYPNYEPLPGQMKVLISFNEEMDTKTLLSENDNIRMRLASGIYYTINSGKWINSKVWESVISKSSFPTNYNNSFKFYVQGGKDKLNNIMQNYESDDFYLDSKPDIETPKIFPNPMDDREIMVLIRSLEALKQVPHVNVDSEVVEAKMLKNNWYGASYRINSSQNGIRTLSITLTDINGNTGHWPDDYDEVSTATLNIFKTARLIKEEDIELSDPSGVSKLSVYKGSVEKDSDIYSMVYDEEDTASNNAPVMLRKTVAPSGEELERLTKNIVYAPALVLEKACKVDFGEFDDTKGIVVMRKTANTWEYVKTIVDGKKVSAISDKLGTFAVFKDNVAPVFNLSMKDEEKIIDGLKPIEIQLSENGSGIENATMYLDDREIKRLENGKFIYYPKDYYTEGRHQLYAIAKDNAGNVKKASAIFYAPGSVQINSINVFPNPAASFAQIKYTLDSVPTNVALRIYDVNGRLIYRIDGPATVNGTIIWDLNDKRGNSVANGLYYYKLIVSGNGESERFGKIAVLR</sequence>
<dbReference type="Gene3D" id="2.60.40.10">
    <property type="entry name" value="Immunoglobulins"/>
    <property type="match status" value="2"/>
</dbReference>
<dbReference type="EMBL" id="PKTG01000106">
    <property type="protein sequence ID" value="PLX16768.1"/>
    <property type="molecule type" value="Genomic_DNA"/>
</dbReference>
<reference evidence="4 5" key="1">
    <citation type="submission" date="2017-11" db="EMBL/GenBank/DDBJ databases">
        <title>Genome-resolved metagenomics identifies genetic mobility, metabolic interactions, and unexpected diversity in perchlorate-reducing communities.</title>
        <authorList>
            <person name="Barnum T.P."/>
            <person name="Figueroa I.A."/>
            <person name="Carlstrom C.I."/>
            <person name="Lucas L.N."/>
            <person name="Engelbrektson A.L."/>
            <person name="Coates J.D."/>
        </authorList>
    </citation>
    <scope>NUCLEOTIDE SEQUENCE [LARGE SCALE GENOMIC DNA]</scope>
    <source>
        <strain evidence="4">BM706</strain>
    </source>
</reference>
<dbReference type="Gene3D" id="2.60.40.4070">
    <property type="match status" value="1"/>
</dbReference>
<protein>
    <recommendedName>
        <fullName evidence="3">Fibronectin type-III domain-containing protein</fullName>
    </recommendedName>
</protein>
<dbReference type="SUPFAM" id="SSF49265">
    <property type="entry name" value="Fibronectin type III"/>
    <property type="match status" value="1"/>
</dbReference>
<evidence type="ECO:0000256" key="2">
    <source>
        <dbReference type="SAM" id="SignalP"/>
    </source>
</evidence>
<dbReference type="InterPro" id="IPR026444">
    <property type="entry name" value="Secre_tail"/>
</dbReference>
<proteinExistence type="predicted"/>
<dbReference type="PROSITE" id="PS50853">
    <property type="entry name" value="FN3"/>
    <property type="match status" value="1"/>
</dbReference>
<evidence type="ECO:0000313" key="4">
    <source>
        <dbReference type="EMBL" id="PLX16768.1"/>
    </source>
</evidence>
<feature type="signal peptide" evidence="2">
    <location>
        <begin position="1"/>
        <end position="22"/>
    </location>
</feature>
<dbReference type="InterPro" id="IPR003961">
    <property type="entry name" value="FN3_dom"/>
</dbReference>
<gene>
    <name evidence="4" type="ORF">C0601_09280</name>
</gene>
<dbReference type="InterPro" id="IPR013783">
    <property type="entry name" value="Ig-like_fold"/>
</dbReference>
<evidence type="ECO:0000259" key="3">
    <source>
        <dbReference type="PROSITE" id="PS50853"/>
    </source>
</evidence>
<accession>A0A2N5ZDM9</accession>
<feature type="domain" description="Fibronectin type-III" evidence="3">
    <location>
        <begin position="905"/>
        <end position="999"/>
    </location>
</feature>
<evidence type="ECO:0000256" key="1">
    <source>
        <dbReference type="SAM" id="MobiDB-lite"/>
    </source>
</evidence>
<comment type="caution">
    <text evidence="4">The sequence shown here is derived from an EMBL/GenBank/DDBJ whole genome shotgun (WGS) entry which is preliminary data.</text>
</comment>
<dbReference type="InterPro" id="IPR036116">
    <property type="entry name" value="FN3_sf"/>
</dbReference>
<organism evidence="4 5">
    <name type="scientific">Muiribacterium halophilum</name>
    <dbReference type="NCBI Taxonomy" id="2053465"/>
    <lineage>
        <taxon>Bacteria</taxon>
        <taxon>Candidatus Muiribacteriota</taxon>
        <taxon>Candidatus Muiribacteriia</taxon>
        <taxon>Candidatus Muiribacteriales</taxon>
        <taxon>Candidatus Muiribacteriaceae</taxon>
        <taxon>Candidatus Muiribacterium</taxon>
    </lineage>
</organism>
<feature type="chain" id="PRO_5014878928" description="Fibronectin type-III domain-containing protein" evidence="2">
    <location>
        <begin position="23"/>
        <end position="1537"/>
    </location>
</feature>
<dbReference type="CDD" id="cd00063">
    <property type="entry name" value="FN3"/>
    <property type="match status" value="1"/>
</dbReference>
<keyword evidence="2" id="KW-0732">Signal</keyword>
<name>A0A2N5ZDM9_MUIH1</name>
<evidence type="ECO:0000313" key="5">
    <source>
        <dbReference type="Proteomes" id="UP000234857"/>
    </source>
</evidence>
<feature type="region of interest" description="Disordered" evidence="1">
    <location>
        <begin position="541"/>
        <end position="563"/>
    </location>
</feature>
<dbReference type="NCBIfam" id="TIGR04183">
    <property type="entry name" value="Por_Secre_tail"/>
    <property type="match status" value="1"/>
</dbReference>
<dbReference type="Proteomes" id="UP000234857">
    <property type="component" value="Unassembled WGS sequence"/>
</dbReference>